<keyword evidence="8" id="KW-0916">Viral movement protein</keyword>
<evidence type="ECO:0000256" key="4">
    <source>
        <dbReference type="ARBA" id="ARBA00022448"/>
    </source>
</evidence>
<evidence type="ECO:0000256" key="11">
    <source>
        <dbReference type="ARBA" id="ARBA00025270"/>
    </source>
</evidence>
<keyword evidence="7" id="KW-1133">Transmembrane helix</keyword>
<evidence type="ECO:0000256" key="9">
    <source>
        <dbReference type="ARBA" id="ARBA00023136"/>
    </source>
</evidence>
<evidence type="ECO:0000256" key="1">
    <source>
        <dbReference type="ARBA" id="ARBA00004625"/>
    </source>
</evidence>
<evidence type="ECO:0000256" key="8">
    <source>
        <dbReference type="ARBA" id="ARBA00023031"/>
    </source>
</evidence>
<keyword evidence="4" id="KW-0813">Transport</keyword>
<evidence type="ECO:0000313" key="14">
    <source>
        <dbReference type="EMBL" id="AJP16556.1"/>
    </source>
</evidence>
<keyword evidence="5" id="KW-0812">Transmembrane</keyword>
<evidence type="ECO:0000256" key="6">
    <source>
        <dbReference type="ARBA" id="ARBA00022870"/>
    </source>
</evidence>
<keyword evidence="9" id="KW-0472">Membrane</keyword>
<evidence type="ECO:0000256" key="12">
    <source>
        <dbReference type="ARBA" id="ARBA00030266"/>
    </source>
</evidence>
<comment type="subcellular location">
    <subcellularLocation>
        <location evidence="1">Host endoplasmic reticulum membrane</location>
    </subcellularLocation>
</comment>
<dbReference type="KEGG" id="vg:23698117"/>
<dbReference type="RefSeq" id="YP_009126734.1">
    <property type="nucleotide sequence ID" value="NC_026616.2"/>
</dbReference>
<dbReference type="InterPro" id="IPR003411">
    <property type="entry name" value="TGBp3"/>
</dbReference>
<evidence type="ECO:0000256" key="10">
    <source>
        <dbReference type="ARBA" id="ARBA00023184"/>
    </source>
</evidence>
<keyword evidence="10" id="KW-1038">Host endoplasmic reticulum</keyword>
<name>A0A0C5GWS6_9VIRU</name>
<reference evidence="14 15" key="1">
    <citation type="journal article" date="2015" name="Genome Announc.">
        <title>Complete Genome Sequence of the Alfalfa latent virus.</title>
        <authorList>
            <person name="Nemchinov L.G."/>
            <person name="Shao J."/>
            <person name="Postnikova O.A."/>
        </authorList>
    </citation>
    <scope>NUCLEOTIDE SEQUENCE [LARGE SCALE GENOMIC DNA]</scope>
    <source>
        <strain evidence="14">ATCC PV-264</strain>
    </source>
</reference>
<proteinExistence type="inferred from homology"/>
<organism evidence="14 15">
    <name type="scientific">Alfalfa latent virus</name>
    <dbReference type="NCBI Taxonomy" id="165250"/>
    <lineage>
        <taxon>Viruses</taxon>
        <taxon>Riboviria</taxon>
        <taxon>Orthornavirae</taxon>
        <taxon>Kitrinoviricota</taxon>
        <taxon>Alsuviricetes</taxon>
        <taxon>Tymovirales</taxon>
        <taxon>Betaflexiviridae</taxon>
        <taxon>Quinvirinae</taxon>
        <taxon>Carlavirus</taxon>
        <taxon>Carlavirus pisi</taxon>
        <taxon>Pea streak virus</taxon>
    </lineage>
</organism>
<dbReference type="GO" id="GO:0044167">
    <property type="term" value="C:host cell endoplasmic reticulum membrane"/>
    <property type="evidence" value="ECO:0007669"/>
    <property type="project" value="UniProtKB-SubCell"/>
</dbReference>
<evidence type="ECO:0000256" key="3">
    <source>
        <dbReference type="ARBA" id="ARBA00013812"/>
    </source>
</evidence>
<evidence type="ECO:0000313" key="15">
    <source>
        <dbReference type="Proteomes" id="UP000201349"/>
    </source>
</evidence>
<dbReference type="Proteomes" id="UP000201349">
    <property type="component" value="Genome"/>
</dbReference>
<evidence type="ECO:0000256" key="2">
    <source>
        <dbReference type="ARBA" id="ARBA00010355"/>
    </source>
</evidence>
<accession>A0A0C5GWS6</accession>
<evidence type="ECO:0000256" key="5">
    <source>
        <dbReference type="ARBA" id="ARBA00022692"/>
    </source>
</evidence>
<protein>
    <recommendedName>
        <fullName evidence="3">Movement protein TGBp3</fullName>
    </recommendedName>
    <alternativeName>
        <fullName evidence="12">7 kDa protein</fullName>
    </alternativeName>
    <alternativeName>
        <fullName evidence="13">Triple gene block 3 protein</fullName>
    </alternativeName>
</protein>
<comment type="similarity">
    <text evidence="2">Belongs to the Tymovirales TGBp3 protein family.</text>
</comment>
<sequence length="66" mass="7306">MQLFQVILSVFSCCAVLLCLYTIDSFLNNSVCQCTVVLTGESVKIVGCEFTSEFIEYAKTLKVQAI</sequence>
<keyword evidence="6" id="KW-1043">Host membrane</keyword>
<evidence type="ECO:0000256" key="7">
    <source>
        <dbReference type="ARBA" id="ARBA00022989"/>
    </source>
</evidence>
<dbReference type="GO" id="GO:0046740">
    <property type="term" value="P:transport of virus in host, cell to cell"/>
    <property type="evidence" value="ECO:0007669"/>
    <property type="project" value="UniProtKB-KW"/>
</dbReference>
<dbReference type="Pfam" id="PF02495">
    <property type="entry name" value="TGBp3"/>
    <property type="match status" value="1"/>
</dbReference>
<evidence type="ECO:0000256" key="13">
    <source>
        <dbReference type="ARBA" id="ARBA00033148"/>
    </source>
</evidence>
<dbReference type="OrthoDB" id="29091at10239"/>
<dbReference type="GeneID" id="23698117"/>
<comment type="function">
    <text evidence="11">Plays a role in viral cell-to-cell propagation, by facilitating genome transport to neighboring plant cells through plasmosdesmata. May induce the formation of granular vesicles derived from the Endoplasmic reticulum, which align on actin filaments.</text>
</comment>
<keyword evidence="15" id="KW-1185">Reference proteome</keyword>
<dbReference type="EMBL" id="KP784454">
    <property type="protein sequence ID" value="AJP16556.1"/>
    <property type="molecule type" value="Genomic_RNA"/>
</dbReference>